<evidence type="ECO:0000313" key="2">
    <source>
        <dbReference type="Proteomes" id="UP000008631"/>
    </source>
</evidence>
<dbReference type="HOGENOM" id="CLU_3044230_0_0_0"/>
<gene>
    <name evidence="1" type="ordered locus">Isop_3739</name>
</gene>
<evidence type="ECO:0000313" key="1">
    <source>
        <dbReference type="EMBL" id="ADV64295.1"/>
    </source>
</evidence>
<dbReference type="InParanoid" id="E8R6V2"/>
<dbReference type="KEGG" id="ipa:Isop_3739"/>
<dbReference type="AlphaFoldDB" id="E8R6V2"/>
<accession>E8R6V2</accession>
<organism evidence="1 2">
    <name type="scientific">Isosphaera pallida (strain ATCC 43644 / DSM 9630 / IS1B)</name>
    <dbReference type="NCBI Taxonomy" id="575540"/>
    <lineage>
        <taxon>Bacteria</taxon>
        <taxon>Pseudomonadati</taxon>
        <taxon>Planctomycetota</taxon>
        <taxon>Planctomycetia</taxon>
        <taxon>Isosphaerales</taxon>
        <taxon>Isosphaeraceae</taxon>
        <taxon>Isosphaera</taxon>
    </lineage>
</organism>
<keyword evidence="2" id="KW-1185">Reference proteome</keyword>
<sequence>MGTRSWTRRLRSALPQPARRSVTPIFPLPCPLTRWFERPFSPPLLVPATWNNPA</sequence>
<geneLocation type="plasmid" evidence="1 2">
    <name>pISOP01</name>
</geneLocation>
<keyword evidence="1" id="KW-0614">Plasmid</keyword>
<dbReference type="EMBL" id="CP002354">
    <property type="protein sequence ID" value="ADV64295.1"/>
    <property type="molecule type" value="Genomic_DNA"/>
</dbReference>
<protein>
    <submittedName>
        <fullName evidence="1">Uncharacterized protein</fullName>
    </submittedName>
</protein>
<reference key="1">
    <citation type="submission" date="2010-11" db="EMBL/GenBank/DDBJ databases">
        <title>The complete sequence of plasmid of Isophaera pallida ATCC 43644.</title>
        <authorList>
            <consortium name="US DOE Joint Genome Institute (JGI-PGF)"/>
            <person name="Lucas S."/>
            <person name="Copeland A."/>
            <person name="Lapidus A."/>
            <person name="Bruce D."/>
            <person name="Goodwin L."/>
            <person name="Pitluck S."/>
            <person name="Kyrpides N."/>
            <person name="Mavromatis K."/>
            <person name="Pagani I."/>
            <person name="Ivanova N."/>
            <person name="Saunders E."/>
            <person name="Brettin T."/>
            <person name="Detter J.C."/>
            <person name="Han C."/>
            <person name="Tapia R."/>
            <person name="Land M."/>
            <person name="Hauser L."/>
            <person name="Markowitz V."/>
            <person name="Cheng J.-F."/>
            <person name="Hugenholtz P."/>
            <person name="Woyke T."/>
            <person name="Wu D."/>
            <person name="Eisen J.A."/>
        </authorList>
    </citation>
    <scope>NUCLEOTIDE SEQUENCE</scope>
    <source>
        <strain>ATCC 43644</strain>
    </source>
</reference>
<proteinExistence type="predicted"/>
<name>E8R6V2_ISOPI</name>
<dbReference type="Proteomes" id="UP000008631">
    <property type="component" value="Plasmid pISOP01"/>
</dbReference>
<reference evidence="1 2" key="2">
    <citation type="journal article" date="2011" name="Stand. Genomic Sci.">
        <title>Complete genome sequence of Isosphaera pallida type strain (IS1B).</title>
        <authorList>
            <consortium name="US DOE Joint Genome Institute (JGI-PGF)"/>
            <person name="Goker M."/>
            <person name="Cleland D."/>
            <person name="Saunders E."/>
            <person name="Lapidus A."/>
            <person name="Nolan M."/>
            <person name="Lucas S."/>
            <person name="Hammon N."/>
            <person name="Deshpande S."/>
            <person name="Cheng J.F."/>
            <person name="Tapia R."/>
            <person name="Han C."/>
            <person name="Goodwin L."/>
            <person name="Pitluck S."/>
            <person name="Liolios K."/>
            <person name="Pagani I."/>
            <person name="Ivanova N."/>
            <person name="Mavromatis K."/>
            <person name="Pati A."/>
            <person name="Chen A."/>
            <person name="Palaniappan K."/>
            <person name="Land M."/>
            <person name="Hauser L."/>
            <person name="Chang Y.J."/>
            <person name="Jeffries C.D."/>
            <person name="Detter J.C."/>
            <person name="Beck B."/>
            <person name="Woyke T."/>
            <person name="Bristow J."/>
            <person name="Eisen J.A."/>
            <person name="Markowitz V."/>
            <person name="Hugenholtz P."/>
            <person name="Kyrpides N.C."/>
            <person name="Klenk H.P."/>
        </authorList>
    </citation>
    <scope>NUCLEOTIDE SEQUENCE [LARGE SCALE GENOMIC DNA]</scope>
    <source>
        <strain evidence="2">ATCC 43644 / DSM 9630 / IS1B</strain>
        <plasmid evidence="2">pISOP01</plasmid>
    </source>
</reference>